<dbReference type="EMBL" id="JBJQOH010000002">
    <property type="protein sequence ID" value="KAL3696489.1"/>
    <property type="molecule type" value="Genomic_DNA"/>
</dbReference>
<dbReference type="PANTHER" id="PTHR35712:SF1">
    <property type="entry name" value="MYOSIN HEAVY CHAIN-LIKE PROTEIN"/>
    <property type="match status" value="1"/>
</dbReference>
<protein>
    <submittedName>
        <fullName evidence="3">Uncharacterized protein</fullName>
    </submittedName>
</protein>
<feature type="region of interest" description="Disordered" evidence="2">
    <location>
        <begin position="571"/>
        <end position="597"/>
    </location>
</feature>
<gene>
    <name evidence="3" type="ORF">R1sor_010565</name>
</gene>
<organism evidence="3 4">
    <name type="scientific">Riccia sorocarpa</name>
    <dbReference type="NCBI Taxonomy" id="122646"/>
    <lineage>
        <taxon>Eukaryota</taxon>
        <taxon>Viridiplantae</taxon>
        <taxon>Streptophyta</taxon>
        <taxon>Embryophyta</taxon>
        <taxon>Marchantiophyta</taxon>
        <taxon>Marchantiopsida</taxon>
        <taxon>Marchantiidae</taxon>
        <taxon>Marchantiales</taxon>
        <taxon>Ricciaceae</taxon>
        <taxon>Riccia</taxon>
    </lineage>
</organism>
<feature type="coiled-coil region" evidence="1">
    <location>
        <begin position="243"/>
        <end position="291"/>
    </location>
</feature>
<feature type="region of interest" description="Disordered" evidence="2">
    <location>
        <begin position="366"/>
        <end position="394"/>
    </location>
</feature>
<reference evidence="3 4" key="1">
    <citation type="submission" date="2024-09" db="EMBL/GenBank/DDBJ databases">
        <title>Chromosome-scale assembly of Riccia sorocarpa.</title>
        <authorList>
            <person name="Paukszto L."/>
        </authorList>
    </citation>
    <scope>NUCLEOTIDE SEQUENCE [LARGE SCALE GENOMIC DNA]</scope>
    <source>
        <strain evidence="3">LP-2024</strain>
        <tissue evidence="3">Aerial parts of the thallus</tissue>
    </source>
</reference>
<proteinExistence type="predicted"/>
<comment type="caution">
    <text evidence="3">The sequence shown here is derived from an EMBL/GenBank/DDBJ whole genome shotgun (WGS) entry which is preliminary data.</text>
</comment>
<evidence type="ECO:0000313" key="4">
    <source>
        <dbReference type="Proteomes" id="UP001633002"/>
    </source>
</evidence>
<feature type="coiled-coil region" evidence="1">
    <location>
        <begin position="8"/>
        <end position="165"/>
    </location>
</feature>
<evidence type="ECO:0000313" key="3">
    <source>
        <dbReference type="EMBL" id="KAL3696489.1"/>
    </source>
</evidence>
<evidence type="ECO:0000256" key="2">
    <source>
        <dbReference type="SAM" id="MobiDB-lite"/>
    </source>
</evidence>
<feature type="coiled-coil region" evidence="1">
    <location>
        <begin position="426"/>
        <end position="502"/>
    </location>
</feature>
<dbReference type="Proteomes" id="UP001633002">
    <property type="component" value="Unassembled WGS sequence"/>
</dbReference>
<accession>A0ABD3I0B1</accession>
<dbReference type="AlphaFoldDB" id="A0ABD3I0B1"/>
<name>A0ABD3I0B1_9MARC</name>
<evidence type="ECO:0000256" key="1">
    <source>
        <dbReference type="SAM" id="Coils"/>
    </source>
</evidence>
<sequence>MDDSSSGTAGLMRRIVQLEREKDELQRDVETLCMQQSGFSGSIDIVSRMQARRAAGFEQELEACKQKLSHQTQENLALQEELAEAYRAKGRTADAFKASMDKNKELEAEVKFYQSRMAGAFTERDKALGEAERLKNSETSLLDQVKELQRRLVQAKAECSEYEESNLAVQASLEASKVEFEKVLKVVDKFWLLRVNGGGSKSSCEEPLERAEVLLEDEDDIWNYGFMVDPKWQEDCKKAELHLAQVEEQLLHSTERAESLEIQLEEAVQNKKQLEERLAVMEDASSKLELHLEEEGLARRVAEEKALFYSDHLAMIKPKVEGDLQHLLVQFRSLVAEVSALLEEEKKQMVETSETMLNELEKRIPQPVPEETPSKLQEEAGPVTMPGESSAETENETTAVRNISRGADACEDKLITAIDDDSKMILAQALKEKVEALVLLSQQEERYYLESATRAALERQITELKQKLAQVTAEKVSALLDVASLRNEVHYLEERERELNELLGQHRSTSAGGRLLPASWSETAKSEVLPEDSSIIPSLAEKTVVKSKNPPTASKGYLKTWLRGLDISSSGSKTGAANGSKTSNPPASASGRQTDDSNSGLARLLVENAALQERVASVQHLAQSAHRLRMSLVKATTYLQGESDTASIQAAMDVVEAVKTEARRLKVALGCSLPVSFQAPLENSPEDLFTVPLSEESGITGEHTNVALDSVSMAGIEIAELLLATSELQKSALRCKLDSLHTVQV</sequence>
<keyword evidence="1" id="KW-0175">Coiled coil</keyword>
<keyword evidence="4" id="KW-1185">Reference proteome</keyword>
<dbReference type="PANTHER" id="PTHR35712">
    <property type="entry name" value="MYOSIN HEAVY CHAIN-LIKE PROTEIN"/>
    <property type="match status" value="1"/>
</dbReference>